<dbReference type="GO" id="GO:0005737">
    <property type="term" value="C:cytoplasm"/>
    <property type="evidence" value="ECO:0007669"/>
    <property type="project" value="TreeGrafter"/>
</dbReference>
<dbReference type="EMBL" id="AP022588">
    <property type="protein sequence ID" value="BBY30211.1"/>
    <property type="molecule type" value="Genomic_DNA"/>
</dbReference>
<dbReference type="Proteomes" id="UP000467193">
    <property type="component" value="Chromosome"/>
</dbReference>
<dbReference type="RefSeq" id="WP_308206619.1">
    <property type="nucleotide sequence ID" value="NZ_AP022588.1"/>
</dbReference>
<name>A0A7I7QV88_9MYCO</name>
<keyword evidence="2" id="KW-0418">Kinase</keyword>
<dbReference type="PANTHER" id="PTHR22603">
    <property type="entry name" value="CHOLINE/ETHANOALAMINE KINASE"/>
    <property type="match status" value="1"/>
</dbReference>
<dbReference type="KEGG" id="msei:MSEDJ_43070"/>
<dbReference type="AlphaFoldDB" id="A0A7I7QV88"/>
<evidence type="ECO:0000313" key="3">
    <source>
        <dbReference type="Proteomes" id="UP000467193"/>
    </source>
</evidence>
<dbReference type="SUPFAM" id="SSF56112">
    <property type="entry name" value="Protein kinase-like (PK-like)"/>
    <property type="match status" value="1"/>
</dbReference>
<evidence type="ECO:0000313" key="2">
    <source>
        <dbReference type="EMBL" id="BBY30211.1"/>
    </source>
</evidence>
<keyword evidence="2" id="KW-0808">Transferase</keyword>
<dbReference type="InterPro" id="IPR002575">
    <property type="entry name" value="Aminoglycoside_PTrfase"/>
</dbReference>
<proteinExistence type="predicted"/>
<dbReference type="PANTHER" id="PTHR22603:SF66">
    <property type="entry name" value="ETHANOLAMINE KINASE"/>
    <property type="match status" value="1"/>
</dbReference>
<dbReference type="Gene3D" id="3.90.1200.10">
    <property type="match status" value="1"/>
</dbReference>
<dbReference type="InterPro" id="IPR011009">
    <property type="entry name" value="Kinase-like_dom_sf"/>
</dbReference>
<feature type="domain" description="Aminoglycoside phosphotransferase" evidence="1">
    <location>
        <begin position="29"/>
        <end position="231"/>
    </location>
</feature>
<dbReference type="GO" id="GO:0004305">
    <property type="term" value="F:ethanolamine kinase activity"/>
    <property type="evidence" value="ECO:0007669"/>
    <property type="project" value="TreeGrafter"/>
</dbReference>
<reference evidence="2 3" key="1">
    <citation type="journal article" date="2019" name="Emerg. Microbes Infect.">
        <title>Comprehensive subspecies identification of 175 nontuberculous mycobacteria species based on 7547 genomic profiles.</title>
        <authorList>
            <person name="Matsumoto Y."/>
            <person name="Kinjo T."/>
            <person name="Motooka D."/>
            <person name="Nabeya D."/>
            <person name="Jung N."/>
            <person name="Uechi K."/>
            <person name="Horii T."/>
            <person name="Iida T."/>
            <person name="Fujita J."/>
            <person name="Nakamura S."/>
        </authorList>
    </citation>
    <scope>NUCLEOTIDE SEQUENCE [LARGE SCALE GENOMIC DNA]</scope>
    <source>
        <strain evidence="2 3">JCM 17899</strain>
    </source>
</reference>
<gene>
    <name evidence="2" type="ORF">MSEDJ_43070</name>
</gene>
<keyword evidence="3" id="KW-1185">Reference proteome</keyword>
<dbReference type="Pfam" id="PF01636">
    <property type="entry name" value="APH"/>
    <property type="match status" value="1"/>
</dbReference>
<accession>A0A7I7QV88</accession>
<protein>
    <submittedName>
        <fullName evidence="2">Choline/ethanolamine kinase</fullName>
    </submittedName>
</protein>
<organism evidence="2 3">
    <name type="scientific">Mycolicibacterium sediminis</name>
    <dbReference type="NCBI Taxonomy" id="1286180"/>
    <lineage>
        <taxon>Bacteria</taxon>
        <taxon>Bacillati</taxon>
        <taxon>Actinomycetota</taxon>
        <taxon>Actinomycetes</taxon>
        <taxon>Mycobacteriales</taxon>
        <taxon>Mycobacteriaceae</taxon>
        <taxon>Mycolicibacterium</taxon>
    </lineage>
</organism>
<dbReference type="Gene3D" id="3.30.200.20">
    <property type="entry name" value="Phosphorylase Kinase, domain 1"/>
    <property type="match status" value="1"/>
</dbReference>
<evidence type="ECO:0000259" key="1">
    <source>
        <dbReference type="Pfam" id="PF01636"/>
    </source>
</evidence>
<sequence length="312" mass="34902">MSFAAMPDADLDEMLGGFPVLADQPRVLEDLPGGLTNRNVKVTTPTGVYVARCCDTSTSLLAIDRDVEYENSRAAEEAGVGAPVVDYRPDLGILLIGFVPGHTLSDDDFDRPGVIAKVAAGCRTLHEGPRFGNDFDMFEIQPRYLKTALDNGFRIPSDYDAYAGQFSDIRAALAGDEASVPCNNDLLAANFVEDGDHVWLIDYEYSGNNDPCFELGNVWRECRLSLDQLEELVTCYHGRAERRSIARARLQGTVSQYGWTLWGCIQNGSSPLDFDFWEWGMERYERAVEEFRGPDFTRLLDDVRTPDRRRTS</sequence>
<dbReference type="GO" id="GO:0006646">
    <property type="term" value="P:phosphatidylethanolamine biosynthetic process"/>
    <property type="evidence" value="ECO:0007669"/>
    <property type="project" value="TreeGrafter"/>
</dbReference>
<dbReference type="CDD" id="cd05151">
    <property type="entry name" value="ChoK-like"/>
    <property type="match status" value="1"/>
</dbReference>